<evidence type="ECO:0000256" key="1">
    <source>
        <dbReference type="ARBA" id="ARBA00023015"/>
    </source>
</evidence>
<organism evidence="5 6">
    <name type="scientific">Acinetobacter qingfengensis</name>
    <dbReference type="NCBI Taxonomy" id="1262585"/>
    <lineage>
        <taxon>Bacteria</taxon>
        <taxon>Pseudomonadati</taxon>
        <taxon>Pseudomonadota</taxon>
        <taxon>Gammaproteobacteria</taxon>
        <taxon>Moraxellales</taxon>
        <taxon>Moraxellaceae</taxon>
        <taxon>Acinetobacter</taxon>
    </lineage>
</organism>
<name>A0A1E7QYQ3_9GAMM</name>
<evidence type="ECO:0000259" key="4">
    <source>
        <dbReference type="PROSITE" id="PS50943"/>
    </source>
</evidence>
<dbReference type="CDD" id="cd06529">
    <property type="entry name" value="S24_LexA-like"/>
    <property type="match status" value="1"/>
</dbReference>
<evidence type="ECO:0000256" key="2">
    <source>
        <dbReference type="ARBA" id="ARBA00023125"/>
    </source>
</evidence>
<dbReference type="Proteomes" id="UP000185895">
    <property type="component" value="Unassembled WGS sequence"/>
</dbReference>
<dbReference type="Gene3D" id="2.10.109.10">
    <property type="entry name" value="Umud Fragment, subunit A"/>
    <property type="match status" value="1"/>
</dbReference>
<reference evidence="5 6" key="1">
    <citation type="submission" date="2016-09" db="EMBL/GenBank/DDBJ databases">
        <authorList>
            <person name="Capua I."/>
            <person name="De Benedictis P."/>
            <person name="Joannis T."/>
            <person name="Lombin L.H."/>
            <person name="Cattoli G."/>
        </authorList>
    </citation>
    <scope>NUCLEOTIDE SEQUENCE [LARGE SCALE GENOMIC DNA]</scope>
    <source>
        <strain evidence="5 6">ANC 4671</strain>
    </source>
</reference>
<dbReference type="RefSeq" id="WP_070070801.1">
    <property type="nucleotide sequence ID" value="NZ_MKKK01000067.1"/>
</dbReference>
<evidence type="ECO:0000313" key="5">
    <source>
        <dbReference type="EMBL" id="OEY92205.1"/>
    </source>
</evidence>
<proteinExistence type="predicted"/>
<dbReference type="InterPro" id="IPR039418">
    <property type="entry name" value="LexA-like"/>
</dbReference>
<keyword evidence="1" id="KW-0805">Transcription regulation</keyword>
<dbReference type="CDD" id="cd00093">
    <property type="entry name" value="HTH_XRE"/>
    <property type="match status" value="1"/>
</dbReference>
<keyword evidence="6" id="KW-1185">Reference proteome</keyword>
<dbReference type="GO" id="GO:0003677">
    <property type="term" value="F:DNA binding"/>
    <property type="evidence" value="ECO:0007669"/>
    <property type="project" value="UniProtKB-KW"/>
</dbReference>
<dbReference type="SUPFAM" id="SSF51306">
    <property type="entry name" value="LexA/Signal peptidase"/>
    <property type="match status" value="1"/>
</dbReference>
<dbReference type="Pfam" id="PF00717">
    <property type="entry name" value="Peptidase_S24"/>
    <property type="match status" value="1"/>
</dbReference>
<evidence type="ECO:0000256" key="3">
    <source>
        <dbReference type="ARBA" id="ARBA00023163"/>
    </source>
</evidence>
<dbReference type="InterPro" id="IPR036286">
    <property type="entry name" value="LexA/Signal_pep-like_sf"/>
</dbReference>
<dbReference type="Pfam" id="PF01381">
    <property type="entry name" value="HTH_3"/>
    <property type="match status" value="1"/>
</dbReference>
<dbReference type="AlphaFoldDB" id="A0A1E7QYQ3"/>
<dbReference type="InterPro" id="IPR001387">
    <property type="entry name" value="Cro/C1-type_HTH"/>
</dbReference>
<dbReference type="EMBL" id="MKKK01000067">
    <property type="protein sequence ID" value="OEY92205.1"/>
    <property type="molecule type" value="Genomic_DNA"/>
</dbReference>
<dbReference type="InterPro" id="IPR015927">
    <property type="entry name" value="Peptidase_S24_S26A/B/C"/>
</dbReference>
<comment type="caution">
    <text evidence="5">The sequence shown here is derived from an EMBL/GenBank/DDBJ whole genome shotgun (WGS) entry which is preliminary data.</text>
</comment>
<dbReference type="Gene3D" id="1.10.260.40">
    <property type="entry name" value="lambda repressor-like DNA-binding domains"/>
    <property type="match status" value="1"/>
</dbReference>
<keyword evidence="3" id="KW-0804">Transcription</keyword>
<sequence length="197" mass="22320">MIKDFSNRLKYFRSIRDLTQTELARLVGVSGKQISDYEVGSSKPRQSTFIKILKALNISEDVFNNADLCSLDISDLHPDENIVFTNNDGDKIILPRSFCVKYNLEPISDLIVYRVRGDAMSSTLFDGDLVLIDKSDNEIVSGALYLTFLYGEKLIGRLFRNQQGFVLERDNEKYKPLAVINDDALVLGKVVFRQGLI</sequence>
<feature type="domain" description="HTH cro/C1-type" evidence="4">
    <location>
        <begin position="9"/>
        <end position="63"/>
    </location>
</feature>
<dbReference type="SUPFAM" id="SSF47413">
    <property type="entry name" value="lambda repressor-like DNA-binding domains"/>
    <property type="match status" value="1"/>
</dbReference>
<dbReference type="PANTHER" id="PTHR40661:SF1">
    <property type="entry name" value="HTH CRO_C1-TYPE DOMAIN-CONTAINING PROTEIN"/>
    <property type="match status" value="1"/>
</dbReference>
<dbReference type="PROSITE" id="PS50943">
    <property type="entry name" value="HTH_CROC1"/>
    <property type="match status" value="1"/>
</dbReference>
<keyword evidence="2" id="KW-0238">DNA-binding</keyword>
<accession>A0A1E7QYQ3</accession>
<gene>
    <name evidence="5" type="ORF">BJI46_05490</name>
</gene>
<evidence type="ECO:0000313" key="6">
    <source>
        <dbReference type="Proteomes" id="UP000185895"/>
    </source>
</evidence>
<dbReference type="PANTHER" id="PTHR40661">
    <property type="match status" value="1"/>
</dbReference>
<dbReference type="InterPro" id="IPR010982">
    <property type="entry name" value="Lambda_DNA-bd_dom_sf"/>
</dbReference>
<dbReference type="SMART" id="SM00530">
    <property type="entry name" value="HTH_XRE"/>
    <property type="match status" value="1"/>
</dbReference>
<protein>
    <recommendedName>
        <fullName evidence="4">HTH cro/C1-type domain-containing protein</fullName>
    </recommendedName>
</protein>
<dbReference type="STRING" id="1262585.BJI46_05490"/>